<dbReference type="GeneID" id="25253451"/>
<gene>
    <name evidence="3" type="ORF">ETH_00021680</name>
</gene>
<keyword evidence="2" id="KW-0812">Transmembrane</keyword>
<keyword evidence="4" id="KW-1185">Reference proteome</keyword>
<dbReference type="VEuPathDB" id="ToxoDB:ETH2_0956900"/>
<evidence type="ECO:0000256" key="1">
    <source>
        <dbReference type="SAM" id="MobiDB-lite"/>
    </source>
</evidence>
<proteinExistence type="predicted"/>
<dbReference type="VEuPathDB" id="ToxoDB:ETH_00021680"/>
<dbReference type="OrthoDB" id="10351449at2759"/>
<evidence type="ECO:0000256" key="2">
    <source>
        <dbReference type="SAM" id="Phobius"/>
    </source>
</evidence>
<evidence type="ECO:0000313" key="4">
    <source>
        <dbReference type="Proteomes" id="UP000030747"/>
    </source>
</evidence>
<feature type="transmembrane region" description="Helical" evidence="2">
    <location>
        <begin position="133"/>
        <end position="152"/>
    </location>
</feature>
<organism evidence="3 4">
    <name type="scientific">Eimeria tenella</name>
    <name type="common">Coccidian parasite</name>
    <dbReference type="NCBI Taxonomy" id="5802"/>
    <lineage>
        <taxon>Eukaryota</taxon>
        <taxon>Sar</taxon>
        <taxon>Alveolata</taxon>
        <taxon>Apicomplexa</taxon>
        <taxon>Conoidasida</taxon>
        <taxon>Coccidia</taxon>
        <taxon>Eucoccidiorida</taxon>
        <taxon>Eimeriorina</taxon>
        <taxon>Eimeriidae</taxon>
        <taxon>Eimeria</taxon>
    </lineage>
</organism>
<reference evidence="3" key="1">
    <citation type="submission" date="2013-10" db="EMBL/GenBank/DDBJ databases">
        <title>Genomic analysis of the causative agents of coccidiosis in chickens.</title>
        <authorList>
            <person name="Reid A.J."/>
            <person name="Blake D."/>
            <person name="Billington K."/>
            <person name="Browne H."/>
            <person name="Dunn M."/>
            <person name="Hung S."/>
            <person name="Kawahara F."/>
            <person name="Miranda-Saavedra D."/>
            <person name="Mourier T."/>
            <person name="Nagra H."/>
            <person name="Otto T.D."/>
            <person name="Rawlings N."/>
            <person name="Sanchez A."/>
            <person name="Sanders M."/>
            <person name="Subramaniam C."/>
            <person name="Tay Y."/>
            <person name="Dear P."/>
            <person name="Doerig C."/>
            <person name="Gruber A."/>
            <person name="Parkinson J."/>
            <person name="Shirley M."/>
            <person name="Wan K.L."/>
            <person name="Berriman M."/>
            <person name="Tomley F."/>
            <person name="Pain A."/>
        </authorList>
    </citation>
    <scope>NUCLEOTIDE SEQUENCE [LARGE SCALE GENOMIC DNA]</scope>
    <source>
        <strain evidence="3">Houghton</strain>
    </source>
</reference>
<dbReference type="Proteomes" id="UP000030747">
    <property type="component" value="Unassembled WGS sequence"/>
</dbReference>
<protein>
    <submittedName>
        <fullName evidence="3">Uncharacterized protein</fullName>
    </submittedName>
</protein>
<dbReference type="EMBL" id="HG673765">
    <property type="protein sequence ID" value="CDJ37540.1"/>
    <property type="molecule type" value="Genomic_DNA"/>
</dbReference>
<keyword evidence="2" id="KW-1133">Transmembrane helix</keyword>
<name>U6KHN6_EIMTE</name>
<sequence length="174" mass="18452">MKDEETPPTAAERAAATMAAAAEAAAAEASAAAAEAEDSEHTALLAADVQRAAEPWESSAEGEPEALAAYGMGERKGRQPRTPSPAPMMRSLAAASAPAKGSVENAAAEDIFLDDVSTFGKAPSRSCQWLRCLPVLFLMLLVLYINLVYVAFHCLPQLQIGRPPALRDARRFQK</sequence>
<reference evidence="3" key="2">
    <citation type="submission" date="2013-10" db="EMBL/GenBank/DDBJ databases">
        <authorList>
            <person name="Aslett M."/>
        </authorList>
    </citation>
    <scope>NUCLEOTIDE SEQUENCE [LARGE SCALE GENOMIC DNA]</scope>
    <source>
        <strain evidence="3">Houghton</strain>
    </source>
</reference>
<dbReference type="RefSeq" id="XP_013228378.1">
    <property type="nucleotide sequence ID" value="XM_013372924.1"/>
</dbReference>
<accession>U6KHN6</accession>
<keyword evidence="2" id="KW-0472">Membrane</keyword>
<evidence type="ECO:0000313" key="3">
    <source>
        <dbReference type="EMBL" id="CDJ37540.1"/>
    </source>
</evidence>
<feature type="region of interest" description="Disordered" evidence="1">
    <location>
        <begin position="30"/>
        <end position="95"/>
    </location>
</feature>
<dbReference type="AlphaFoldDB" id="U6KHN6"/>